<reference evidence="2" key="1">
    <citation type="submission" date="2021-06" db="EMBL/GenBank/DDBJ databases">
        <title>Bradyrhizobium sp. S2-11-2 Genome sequencing.</title>
        <authorList>
            <person name="Jin L."/>
        </authorList>
    </citation>
    <scope>NUCLEOTIDE SEQUENCE</scope>
    <source>
        <strain evidence="2">S2-11-2</strain>
    </source>
</reference>
<evidence type="ECO:0000313" key="3">
    <source>
        <dbReference type="Proteomes" id="UP000680805"/>
    </source>
</evidence>
<evidence type="ECO:0000313" key="2">
    <source>
        <dbReference type="EMBL" id="QWG16120.1"/>
    </source>
</evidence>
<organism evidence="2 3">
    <name type="scientific">Bradyrhizobium sediminis</name>
    <dbReference type="NCBI Taxonomy" id="2840469"/>
    <lineage>
        <taxon>Bacteria</taxon>
        <taxon>Pseudomonadati</taxon>
        <taxon>Pseudomonadota</taxon>
        <taxon>Alphaproteobacteria</taxon>
        <taxon>Hyphomicrobiales</taxon>
        <taxon>Nitrobacteraceae</taxon>
        <taxon>Bradyrhizobium</taxon>
    </lineage>
</organism>
<dbReference type="KEGG" id="bsei:KMZ68_13810"/>
<feature type="region of interest" description="Disordered" evidence="1">
    <location>
        <begin position="216"/>
        <end position="249"/>
    </location>
</feature>
<gene>
    <name evidence="2" type="ORF">KMZ68_13810</name>
</gene>
<sequence length="249" mass="27092">MASESDPFSGGDNGGGAPATPSDNSAPTPASHEGGAASGAGTVDDIDSHITLDSLIAEFEARVPLKAPATDAPAAGDQAAPARINLNDIRGFSDDDILKLAMQNDQHRVVLDSFLQHQYQQQLQQQETADFDMIVGLANDHLEGLPVPDDFAKRYLAAEYQMNPELKKAWDERRASPDHDEYATRVIKRVLKQMHKSASRIPDLQATEDRAAVTAAVRGASRAAPEPARPNYNRMTDNEFSAEKDRLFR</sequence>
<dbReference type="RefSeq" id="WP_215611858.1">
    <property type="nucleotide sequence ID" value="NZ_CP076135.1"/>
</dbReference>
<name>A0A975NJS5_9BRAD</name>
<feature type="compositionally biased region" description="Low complexity" evidence="1">
    <location>
        <begin position="30"/>
        <end position="41"/>
    </location>
</feature>
<accession>A0A975NJS5</accession>
<dbReference type="Proteomes" id="UP000680805">
    <property type="component" value="Chromosome"/>
</dbReference>
<dbReference type="EMBL" id="CP076135">
    <property type="protein sequence ID" value="QWG16120.1"/>
    <property type="molecule type" value="Genomic_DNA"/>
</dbReference>
<protein>
    <submittedName>
        <fullName evidence="2">Uncharacterized protein</fullName>
    </submittedName>
</protein>
<feature type="region of interest" description="Disordered" evidence="1">
    <location>
        <begin position="1"/>
        <end position="44"/>
    </location>
</feature>
<dbReference type="AlphaFoldDB" id="A0A975NJS5"/>
<evidence type="ECO:0000256" key="1">
    <source>
        <dbReference type="SAM" id="MobiDB-lite"/>
    </source>
</evidence>
<proteinExistence type="predicted"/>